<evidence type="ECO:0000313" key="1">
    <source>
        <dbReference type="EMBL" id="MDU0339691.1"/>
    </source>
</evidence>
<gene>
    <name evidence="1" type="ORF">RKE40_07355</name>
</gene>
<comment type="caution">
    <text evidence="1">The sequence shown here is derived from an EMBL/GenBank/DDBJ whole genome shotgun (WGS) entry which is preliminary data.</text>
</comment>
<accession>A0ABU3S4J3</accession>
<dbReference type="RefSeq" id="WP_316017586.1">
    <property type="nucleotide sequence ID" value="NZ_JAWDID010000008.1"/>
</dbReference>
<reference evidence="1 2" key="1">
    <citation type="submission" date="2023-09" db="EMBL/GenBank/DDBJ databases">
        <title>Whole genome shotgun sequencing (WGS) of Bosea sp. ZW T0_25, isolated from stored onions (Allium cepa).</title>
        <authorList>
            <person name="Stoll D.A."/>
            <person name="Huch M."/>
        </authorList>
    </citation>
    <scope>NUCLEOTIDE SEQUENCE [LARGE SCALE GENOMIC DNA]</scope>
    <source>
        <strain evidence="1 2">ZW T0_25</strain>
    </source>
</reference>
<organism evidence="1 2">
    <name type="scientific">Bosea rubneri</name>
    <dbReference type="NCBI Taxonomy" id="3075434"/>
    <lineage>
        <taxon>Bacteria</taxon>
        <taxon>Pseudomonadati</taxon>
        <taxon>Pseudomonadota</taxon>
        <taxon>Alphaproteobacteria</taxon>
        <taxon>Hyphomicrobiales</taxon>
        <taxon>Boseaceae</taxon>
        <taxon>Bosea</taxon>
    </lineage>
</organism>
<evidence type="ECO:0000313" key="2">
    <source>
        <dbReference type="Proteomes" id="UP001254257"/>
    </source>
</evidence>
<name>A0ABU3S4J3_9HYPH</name>
<keyword evidence="2" id="KW-1185">Reference proteome</keyword>
<dbReference type="Proteomes" id="UP001254257">
    <property type="component" value="Unassembled WGS sequence"/>
</dbReference>
<proteinExistence type="predicted"/>
<protein>
    <submittedName>
        <fullName evidence="1">Uncharacterized protein</fullName>
    </submittedName>
</protein>
<dbReference type="EMBL" id="JAWDID010000008">
    <property type="protein sequence ID" value="MDU0339691.1"/>
    <property type="molecule type" value="Genomic_DNA"/>
</dbReference>
<sequence>MSSQKPQSKAPRSASFHDATAREAYASRFRPIAIPAILAGTRWAPAALTSQHRDVPAILRGGSED</sequence>